<comment type="caution">
    <text evidence="2">The sequence shown here is derived from an EMBL/GenBank/DDBJ whole genome shotgun (WGS) entry which is preliminary data.</text>
</comment>
<evidence type="ECO:0000256" key="1">
    <source>
        <dbReference type="SAM" id="MobiDB-lite"/>
    </source>
</evidence>
<sequence>MDVRTDASLLTVSTLKMGPANFQESRRKAPNLDQDKTEYRNRTRSDASNTRPMGPEELLLSSSQQQGPSMGRAIWPSAWPANGWSPSSLAHGVITGKIRKNQRAAAAATPQKEAAAGYLMSGLEPYMALPARLLPADRDRAAAERDSLPLISGSESRSPGVQHSSMSLRLYESRSGANKKSPASVDWHYKTLRKAARQQVELLPPEVPGGSQHLTFSSFLATDPRCRAVILREGGHLLSRCALQRLRDDEPAARGD</sequence>
<protein>
    <submittedName>
        <fullName evidence="2">Uncharacterized protein</fullName>
    </submittedName>
</protein>
<accession>A0A4Z2ISS9</accession>
<reference evidence="2 3" key="1">
    <citation type="submission" date="2019-03" db="EMBL/GenBank/DDBJ databases">
        <title>First draft genome of Liparis tanakae, snailfish: a comprehensive survey of snailfish specific genes.</title>
        <authorList>
            <person name="Kim W."/>
            <person name="Song I."/>
            <person name="Jeong J.-H."/>
            <person name="Kim D."/>
            <person name="Kim S."/>
            <person name="Ryu S."/>
            <person name="Song J.Y."/>
            <person name="Lee S.K."/>
        </authorList>
    </citation>
    <scope>NUCLEOTIDE SEQUENCE [LARGE SCALE GENOMIC DNA]</scope>
    <source>
        <tissue evidence="2">Muscle</tissue>
    </source>
</reference>
<dbReference type="Proteomes" id="UP000314294">
    <property type="component" value="Unassembled WGS sequence"/>
</dbReference>
<dbReference type="EMBL" id="SRLO01000055">
    <property type="protein sequence ID" value="TNN80342.1"/>
    <property type="molecule type" value="Genomic_DNA"/>
</dbReference>
<evidence type="ECO:0000313" key="3">
    <source>
        <dbReference type="Proteomes" id="UP000314294"/>
    </source>
</evidence>
<evidence type="ECO:0000313" key="2">
    <source>
        <dbReference type="EMBL" id="TNN80342.1"/>
    </source>
</evidence>
<keyword evidence="3" id="KW-1185">Reference proteome</keyword>
<dbReference type="AlphaFoldDB" id="A0A4Z2ISS9"/>
<feature type="compositionally biased region" description="Basic and acidic residues" evidence="1">
    <location>
        <begin position="33"/>
        <end position="45"/>
    </location>
</feature>
<proteinExistence type="predicted"/>
<feature type="region of interest" description="Disordered" evidence="1">
    <location>
        <begin position="20"/>
        <end position="55"/>
    </location>
</feature>
<name>A0A4Z2ISS9_9TELE</name>
<gene>
    <name evidence="2" type="ORF">EYF80_009366</name>
</gene>
<organism evidence="2 3">
    <name type="scientific">Liparis tanakae</name>
    <name type="common">Tanaka's snailfish</name>
    <dbReference type="NCBI Taxonomy" id="230148"/>
    <lineage>
        <taxon>Eukaryota</taxon>
        <taxon>Metazoa</taxon>
        <taxon>Chordata</taxon>
        <taxon>Craniata</taxon>
        <taxon>Vertebrata</taxon>
        <taxon>Euteleostomi</taxon>
        <taxon>Actinopterygii</taxon>
        <taxon>Neopterygii</taxon>
        <taxon>Teleostei</taxon>
        <taxon>Neoteleostei</taxon>
        <taxon>Acanthomorphata</taxon>
        <taxon>Eupercaria</taxon>
        <taxon>Perciformes</taxon>
        <taxon>Cottioidei</taxon>
        <taxon>Cottales</taxon>
        <taxon>Liparidae</taxon>
        <taxon>Liparis</taxon>
    </lineage>
</organism>